<evidence type="ECO:0000313" key="3">
    <source>
        <dbReference type="Proteomes" id="UP000587070"/>
    </source>
</evidence>
<feature type="signal peptide" evidence="1">
    <location>
        <begin position="1"/>
        <end position="31"/>
    </location>
</feature>
<comment type="caution">
    <text evidence="2">The sequence shown here is derived from an EMBL/GenBank/DDBJ whole genome shotgun (WGS) entry which is preliminary data.</text>
</comment>
<dbReference type="SUPFAM" id="SSF53474">
    <property type="entry name" value="alpha/beta-Hydrolases"/>
    <property type="match status" value="1"/>
</dbReference>
<dbReference type="AlphaFoldDB" id="A0A840GDX5"/>
<reference evidence="2 3" key="1">
    <citation type="submission" date="2020-08" db="EMBL/GenBank/DDBJ databases">
        <title>Genome sequencing of Purple Non-Sulfur Bacteria from various extreme environments.</title>
        <authorList>
            <person name="Mayer M."/>
        </authorList>
    </citation>
    <scope>NUCLEOTIDE SEQUENCE [LARGE SCALE GENOMIC DNA]</scope>
    <source>
        <strain evidence="2 3">2761</strain>
    </source>
</reference>
<proteinExistence type="predicted"/>
<accession>A0A840GDX5</accession>
<dbReference type="OrthoDB" id="9771666at2"/>
<name>A0A840GDX5_RHOTE</name>
<dbReference type="Proteomes" id="UP000587070">
    <property type="component" value="Unassembled WGS sequence"/>
</dbReference>
<keyword evidence="3" id="KW-1185">Reference proteome</keyword>
<dbReference type="EMBL" id="JACIGE010000002">
    <property type="protein sequence ID" value="MBB4246429.1"/>
    <property type="molecule type" value="Genomic_DNA"/>
</dbReference>
<evidence type="ECO:0000313" key="2">
    <source>
        <dbReference type="EMBL" id="MBB4246429.1"/>
    </source>
</evidence>
<keyword evidence="1" id="KW-0732">Signal</keyword>
<dbReference type="Gene3D" id="3.40.50.1820">
    <property type="entry name" value="alpha/beta hydrolase"/>
    <property type="match status" value="1"/>
</dbReference>
<dbReference type="InterPro" id="IPR029058">
    <property type="entry name" value="AB_hydrolase_fold"/>
</dbReference>
<evidence type="ECO:0000256" key="1">
    <source>
        <dbReference type="SAM" id="SignalP"/>
    </source>
</evidence>
<feature type="chain" id="PRO_5032871684" evidence="1">
    <location>
        <begin position="32"/>
        <end position="268"/>
    </location>
</feature>
<organism evidence="2 3">
    <name type="scientific">Rhodocyclus tenuis</name>
    <name type="common">Rhodospirillum tenue</name>
    <dbReference type="NCBI Taxonomy" id="1066"/>
    <lineage>
        <taxon>Bacteria</taxon>
        <taxon>Pseudomonadati</taxon>
        <taxon>Pseudomonadota</taxon>
        <taxon>Betaproteobacteria</taxon>
        <taxon>Rhodocyclales</taxon>
        <taxon>Rhodocyclaceae</taxon>
        <taxon>Rhodocyclus</taxon>
    </lineage>
</organism>
<protein>
    <submittedName>
        <fullName evidence="2">Pimeloyl-ACP methyl ester carboxylesterase</fullName>
    </submittedName>
</protein>
<gene>
    <name evidence="2" type="ORF">GGD90_000786</name>
</gene>
<sequence length="268" mass="27776">MLPFPPGVPRWRALPAAALAVCVLVSSPQVAAQMRSSAAGETREDAANAVRTLTLTLSERPVRVDVHAPAGKGRDAVVLAHGFMRTRASLAGHAAALAEAGYLTVASDLPYGVSARDNGEALADLLALMRAGALGMPVERIVLAGFSAGALAALFAAVNTPDLAGYIALDPVDFPDREGLAAAHHLQIPAVLLHGPPSACNVFRRAAPWAAAMPDLREERLIENASHCDFESPTDGVCTHLCGATTPERQAAVRAALLRAAAALLSPR</sequence>
<dbReference type="RefSeq" id="WP_153114504.1">
    <property type="nucleotide sequence ID" value="NZ_JACIGE010000002.1"/>
</dbReference>